<dbReference type="Proteomes" id="UP000886998">
    <property type="component" value="Unassembled WGS sequence"/>
</dbReference>
<accession>A0A8X6XLR6</accession>
<comment type="caution">
    <text evidence="1">The sequence shown here is derived from an EMBL/GenBank/DDBJ whole genome shotgun (WGS) entry which is preliminary data.</text>
</comment>
<evidence type="ECO:0000313" key="1">
    <source>
        <dbReference type="EMBL" id="GFY54749.1"/>
    </source>
</evidence>
<dbReference type="AlphaFoldDB" id="A0A8X6XLR6"/>
<protein>
    <submittedName>
        <fullName evidence="1">Uncharacterized protein</fullName>
    </submittedName>
</protein>
<proteinExistence type="predicted"/>
<dbReference type="EMBL" id="BMAV01010009">
    <property type="protein sequence ID" value="GFY54749.1"/>
    <property type="molecule type" value="Genomic_DNA"/>
</dbReference>
<evidence type="ECO:0000313" key="2">
    <source>
        <dbReference type="Proteomes" id="UP000886998"/>
    </source>
</evidence>
<keyword evidence="2" id="KW-1185">Reference proteome</keyword>
<reference evidence="1" key="1">
    <citation type="submission" date="2020-08" db="EMBL/GenBank/DDBJ databases">
        <title>Multicomponent nature underlies the extraordinary mechanical properties of spider dragline silk.</title>
        <authorList>
            <person name="Kono N."/>
            <person name="Nakamura H."/>
            <person name="Mori M."/>
            <person name="Yoshida Y."/>
            <person name="Ohtoshi R."/>
            <person name="Malay A.D."/>
            <person name="Moran D.A.P."/>
            <person name="Tomita M."/>
            <person name="Numata K."/>
            <person name="Arakawa K."/>
        </authorList>
    </citation>
    <scope>NUCLEOTIDE SEQUENCE</scope>
</reference>
<organism evidence="1 2">
    <name type="scientific">Trichonephila inaurata madagascariensis</name>
    <dbReference type="NCBI Taxonomy" id="2747483"/>
    <lineage>
        <taxon>Eukaryota</taxon>
        <taxon>Metazoa</taxon>
        <taxon>Ecdysozoa</taxon>
        <taxon>Arthropoda</taxon>
        <taxon>Chelicerata</taxon>
        <taxon>Arachnida</taxon>
        <taxon>Araneae</taxon>
        <taxon>Araneomorphae</taxon>
        <taxon>Entelegynae</taxon>
        <taxon>Araneoidea</taxon>
        <taxon>Nephilidae</taxon>
        <taxon>Trichonephila</taxon>
        <taxon>Trichonephila inaurata</taxon>
    </lineage>
</organism>
<name>A0A8X6XLR6_9ARAC</name>
<sequence>MDTIKETVSKASESDLIKFGLKTAAIAGATLVAAPAVISAAGFEAGAPVVAVLQPGVLEVLLLGSWHPCLLRLTAIVIASGATFTAFDTYKGDKSTGEIASKA</sequence>
<gene>
    <name evidence="1" type="ORF">TNIN_252461</name>
</gene>